<evidence type="ECO:0000313" key="1">
    <source>
        <dbReference type="EMBL" id="KAF9511403.1"/>
    </source>
</evidence>
<organism evidence="1 2">
    <name type="scientific">Hydnum rufescens UP504</name>
    <dbReference type="NCBI Taxonomy" id="1448309"/>
    <lineage>
        <taxon>Eukaryota</taxon>
        <taxon>Fungi</taxon>
        <taxon>Dikarya</taxon>
        <taxon>Basidiomycota</taxon>
        <taxon>Agaricomycotina</taxon>
        <taxon>Agaricomycetes</taxon>
        <taxon>Cantharellales</taxon>
        <taxon>Hydnaceae</taxon>
        <taxon>Hydnum</taxon>
    </lineage>
</organism>
<dbReference type="EMBL" id="MU129001">
    <property type="protein sequence ID" value="KAF9511403.1"/>
    <property type="molecule type" value="Genomic_DNA"/>
</dbReference>
<accession>A0A9P6DU85</accession>
<sequence length="359" mass="39850">MPGNTLACLEVCSFQLTESERALSLGQIEVQDARNSTTGSWDAKIYELTQAVAAVDKNSLASISRIPDTVLADIFFAALTSCNSQGQHAILQAISSTSHCWRVLALNTPKLWCDIVIRDSALDLSRTLAYLDRSADALLDFTILATPHDRIESMEIHELLQWTAPYLQRCKTLTIVTNEYQDARSLFPIKYPMPRLRRFTWEHTGTERPAASEAPIIVLDGSACSPASVHVQMPVGSDISYSVRSGLAVRNLSFEGGDVRTMTELMEVLPTYPKLRSLLLALDHVDLQAEEPSFLGLRSDSVEVIRIVPYLNIPHIFDHMNTPCLEHLVLSRSLSPMMGIQRDIGPFPLCILYAAMPPL</sequence>
<evidence type="ECO:0008006" key="3">
    <source>
        <dbReference type="Google" id="ProtNLM"/>
    </source>
</evidence>
<gene>
    <name evidence="1" type="ORF">BS47DRAFT_1186232</name>
</gene>
<proteinExistence type="predicted"/>
<comment type="caution">
    <text evidence="1">The sequence shown here is derived from an EMBL/GenBank/DDBJ whole genome shotgun (WGS) entry which is preliminary data.</text>
</comment>
<evidence type="ECO:0000313" key="2">
    <source>
        <dbReference type="Proteomes" id="UP000886523"/>
    </source>
</evidence>
<protein>
    <recommendedName>
        <fullName evidence="3">F-box domain-containing protein</fullName>
    </recommendedName>
</protein>
<reference evidence="1" key="1">
    <citation type="journal article" date="2020" name="Nat. Commun.">
        <title>Large-scale genome sequencing of mycorrhizal fungi provides insights into the early evolution of symbiotic traits.</title>
        <authorList>
            <person name="Miyauchi S."/>
            <person name="Kiss E."/>
            <person name="Kuo A."/>
            <person name="Drula E."/>
            <person name="Kohler A."/>
            <person name="Sanchez-Garcia M."/>
            <person name="Morin E."/>
            <person name="Andreopoulos B."/>
            <person name="Barry K.W."/>
            <person name="Bonito G."/>
            <person name="Buee M."/>
            <person name="Carver A."/>
            <person name="Chen C."/>
            <person name="Cichocki N."/>
            <person name="Clum A."/>
            <person name="Culley D."/>
            <person name="Crous P.W."/>
            <person name="Fauchery L."/>
            <person name="Girlanda M."/>
            <person name="Hayes R.D."/>
            <person name="Keri Z."/>
            <person name="LaButti K."/>
            <person name="Lipzen A."/>
            <person name="Lombard V."/>
            <person name="Magnuson J."/>
            <person name="Maillard F."/>
            <person name="Murat C."/>
            <person name="Nolan M."/>
            <person name="Ohm R.A."/>
            <person name="Pangilinan J."/>
            <person name="Pereira M.F."/>
            <person name="Perotto S."/>
            <person name="Peter M."/>
            <person name="Pfister S."/>
            <person name="Riley R."/>
            <person name="Sitrit Y."/>
            <person name="Stielow J.B."/>
            <person name="Szollosi G."/>
            <person name="Zifcakova L."/>
            <person name="Stursova M."/>
            <person name="Spatafora J.W."/>
            <person name="Tedersoo L."/>
            <person name="Vaario L.M."/>
            <person name="Yamada A."/>
            <person name="Yan M."/>
            <person name="Wang P."/>
            <person name="Xu J."/>
            <person name="Bruns T."/>
            <person name="Baldrian P."/>
            <person name="Vilgalys R."/>
            <person name="Dunand C."/>
            <person name="Henrissat B."/>
            <person name="Grigoriev I.V."/>
            <person name="Hibbett D."/>
            <person name="Nagy L.G."/>
            <person name="Martin F.M."/>
        </authorList>
    </citation>
    <scope>NUCLEOTIDE SEQUENCE</scope>
    <source>
        <strain evidence="1">UP504</strain>
    </source>
</reference>
<name>A0A9P6DU85_9AGAM</name>
<dbReference type="OrthoDB" id="3217549at2759"/>
<dbReference type="AlphaFoldDB" id="A0A9P6DU85"/>
<dbReference type="Proteomes" id="UP000886523">
    <property type="component" value="Unassembled WGS sequence"/>
</dbReference>
<keyword evidence="2" id="KW-1185">Reference proteome</keyword>